<feature type="domain" description="DUF4174" evidence="2">
    <location>
        <begin position="39"/>
        <end position="89"/>
    </location>
</feature>
<dbReference type="Pfam" id="PF13778">
    <property type="entry name" value="DUF4174"/>
    <property type="match status" value="1"/>
</dbReference>
<dbReference type="Proteomes" id="UP000321595">
    <property type="component" value="Chromosome"/>
</dbReference>
<name>A0A5B8XR61_9DELT</name>
<keyword evidence="4" id="KW-1185">Reference proteome</keyword>
<dbReference type="AlphaFoldDB" id="A0A5B8XR61"/>
<dbReference type="KEGG" id="bbae:FRD01_12310"/>
<organism evidence="3 4">
    <name type="scientific">Microvenator marinus</name>
    <dbReference type="NCBI Taxonomy" id="2600177"/>
    <lineage>
        <taxon>Bacteria</taxon>
        <taxon>Deltaproteobacteria</taxon>
        <taxon>Bradymonadales</taxon>
        <taxon>Microvenatoraceae</taxon>
        <taxon>Microvenator</taxon>
    </lineage>
</organism>
<evidence type="ECO:0000256" key="1">
    <source>
        <dbReference type="ARBA" id="ARBA00022729"/>
    </source>
</evidence>
<sequence length="94" mass="10784">MDMRVFLFVIILMFSFDAMAEPPDDLKAHLWSDRVLILAAELAKTWDVSEPFTLILVGKDGTEKLRSHKAVAVEMLFETIDAMPMRIREMKSDP</sequence>
<protein>
    <submittedName>
        <fullName evidence="3">DUF4174 domain-containing protein</fullName>
    </submittedName>
</protein>
<keyword evidence="1" id="KW-0732">Signal</keyword>
<dbReference type="EMBL" id="CP042467">
    <property type="protein sequence ID" value="QED28004.1"/>
    <property type="molecule type" value="Genomic_DNA"/>
</dbReference>
<accession>A0A5B8XR61</accession>
<evidence type="ECO:0000259" key="2">
    <source>
        <dbReference type="Pfam" id="PF13778"/>
    </source>
</evidence>
<proteinExistence type="predicted"/>
<reference evidence="3 4" key="1">
    <citation type="submission" date="2019-08" db="EMBL/GenBank/DDBJ databases">
        <authorList>
            <person name="Liang Q."/>
        </authorList>
    </citation>
    <scope>NUCLEOTIDE SEQUENCE [LARGE SCALE GENOMIC DNA]</scope>
    <source>
        <strain evidence="3 4">V1718</strain>
    </source>
</reference>
<dbReference type="RefSeq" id="WP_146960047.1">
    <property type="nucleotide sequence ID" value="NZ_CP042467.1"/>
</dbReference>
<evidence type="ECO:0000313" key="3">
    <source>
        <dbReference type="EMBL" id="QED28004.1"/>
    </source>
</evidence>
<dbReference type="InterPro" id="IPR025232">
    <property type="entry name" value="DUF4174"/>
</dbReference>
<evidence type="ECO:0000313" key="4">
    <source>
        <dbReference type="Proteomes" id="UP000321595"/>
    </source>
</evidence>
<gene>
    <name evidence="3" type="ORF">FRD01_12310</name>
</gene>
<dbReference type="OrthoDB" id="5893017at2"/>